<gene>
    <name evidence="2" type="ORF">LV75_005127</name>
</gene>
<dbReference type="Proteomes" id="UP001205185">
    <property type="component" value="Unassembled WGS sequence"/>
</dbReference>
<protein>
    <submittedName>
        <fullName evidence="2">Sugar lactone lactonase YvrE</fullName>
    </submittedName>
</protein>
<feature type="chain" id="PRO_5047096829" evidence="1">
    <location>
        <begin position="31"/>
        <end position="343"/>
    </location>
</feature>
<evidence type="ECO:0000313" key="3">
    <source>
        <dbReference type="Proteomes" id="UP001205185"/>
    </source>
</evidence>
<dbReference type="SUPFAM" id="SSF63829">
    <property type="entry name" value="Calcium-dependent phosphotriesterase"/>
    <property type="match status" value="1"/>
</dbReference>
<evidence type="ECO:0000256" key="1">
    <source>
        <dbReference type="SAM" id="SignalP"/>
    </source>
</evidence>
<dbReference type="PROSITE" id="PS51257">
    <property type="entry name" value="PROKAR_LIPOPROTEIN"/>
    <property type="match status" value="1"/>
</dbReference>
<dbReference type="PANTHER" id="PTHR31460">
    <property type="match status" value="1"/>
</dbReference>
<name>A0ABT1IJ89_9PSEU</name>
<comment type="caution">
    <text evidence="2">The sequence shown here is derived from an EMBL/GenBank/DDBJ whole genome shotgun (WGS) entry which is preliminary data.</text>
</comment>
<dbReference type="InterPro" id="IPR011042">
    <property type="entry name" value="6-blade_b-propeller_TolB-like"/>
</dbReference>
<accession>A0ABT1IJ89</accession>
<keyword evidence="3" id="KW-1185">Reference proteome</keyword>
<dbReference type="PANTHER" id="PTHR31460:SF3">
    <property type="entry name" value="MESOCENTIN"/>
    <property type="match status" value="1"/>
</dbReference>
<feature type="signal peptide" evidence="1">
    <location>
        <begin position="1"/>
        <end position="30"/>
    </location>
</feature>
<proteinExistence type="predicted"/>
<dbReference type="InterPro" id="IPR006311">
    <property type="entry name" value="TAT_signal"/>
</dbReference>
<sequence>MTQLTRRTRTVVLAAALAAACLGTAVPASAAIPASVSWHHGLPAHLVGRAASLHPEGVTWDPTRQAFLVSSARHGTVSVVRRDGGTRVLVDDPAIISSYGVHVDAARGRILVAYADLGVATRSTAETTLKVGGVGVFDLATGRRLFVVDLTRLEPTRAAFAVNDLTFGPDGTIYAADVFSDAVYRITPRGQASVLVRDPALTDGNGVGVNGIVYHPSGNLLGVNTGDGRLIRISLRTKKVSTVVTPGRLVGGDGLAVRRDGTVVAVTNSLGSPNGTDAVRVLASADGWRTAREQWTNPAWPVRGPSTVAVTPHGDYVLSGRLELLFGPDHTTADDFVLRRATP</sequence>
<reference evidence="2 3" key="1">
    <citation type="submission" date="2022-06" db="EMBL/GenBank/DDBJ databases">
        <title>Genomic Encyclopedia of Archaeal and Bacterial Type Strains, Phase II (KMG-II): from individual species to whole genera.</title>
        <authorList>
            <person name="Goeker M."/>
        </authorList>
    </citation>
    <scope>NUCLEOTIDE SEQUENCE [LARGE SCALE GENOMIC DNA]</scope>
    <source>
        <strain evidence="2 3">DSM 44255</strain>
    </source>
</reference>
<dbReference type="Gene3D" id="2.120.10.30">
    <property type="entry name" value="TolB, C-terminal domain"/>
    <property type="match status" value="2"/>
</dbReference>
<evidence type="ECO:0000313" key="2">
    <source>
        <dbReference type="EMBL" id="MCP2272601.1"/>
    </source>
</evidence>
<dbReference type="PROSITE" id="PS51318">
    <property type="entry name" value="TAT"/>
    <property type="match status" value="1"/>
</dbReference>
<organism evidence="2 3">
    <name type="scientific">Actinokineospora diospyrosa</name>
    <dbReference type="NCBI Taxonomy" id="103728"/>
    <lineage>
        <taxon>Bacteria</taxon>
        <taxon>Bacillati</taxon>
        <taxon>Actinomycetota</taxon>
        <taxon>Actinomycetes</taxon>
        <taxon>Pseudonocardiales</taxon>
        <taxon>Pseudonocardiaceae</taxon>
        <taxon>Actinokineospora</taxon>
    </lineage>
</organism>
<dbReference type="InterPro" id="IPR053224">
    <property type="entry name" value="Sensory_adhesion_molecule"/>
</dbReference>
<keyword evidence="1" id="KW-0732">Signal</keyword>
<dbReference type="EMBL" id="JAMTCO010000013">
    <property type="protein sequence ID" value="MCP2272601.1"/>
    <property type="molecule type" value="Genomic_DNA"/>
</dbReference>